<keyword evidence="1 4" id="KW-0808">Transferase</keyword>
<evidence type="ECO:0000256" key="2">
    <source>
        <dbReference type="ARBA" id="ARBA00023315"/>
    </source>
</evidence>
<dbReference type="AlphaFoldDB" id="A0A7W8A4S4"/>
<protein>
    <submittedName>
        <fullName evidence="4">GNAT superfamily N-acetyltransferase</fullName>
    </submittedName>
</protein>
<dbReference type="InterPro" id="IPR050832">
    <property type="entry name" value="Bact_Acetyltransf"/>
</dbReference>
<evidence type="ECO:0000313" key="5">
    <source>
        <dbReference type="Proteomes" id="UP000568380"/>
    </source>
</evidence>
<dbReference type="Gene3D" id="3.40.630.30">
    <property type="match status" value="1"/>
</dbReference>
<sequence>MQYKIQGTPSAEVSAEQAETWHGVIAASLGHDLPGQPVPTRAQLTVPPLHSRRLVWMAAEPGGPVAGVASLRLFDAPGMDHLSELDLHVRPELRRGGAGSLLLAAAVAAARAEGRRAMITAVAAGGPGDAFCAARGLRRVLTLRHLLLDLAQADCREADTARPGYDLAFWTGTVPDGLADAFAEAKNAMNDMPTGEMDYGARRWDAAAVREMAKVLADRRDTLLTLAALHGETMAGYTEIVIRSGERRRAAQYDTAVVPAHRGHGLGLWLKATMVRRLRVEHPDLAEVETDTAEDNVHMLAVNERLGYRAHRSTHEYQFDL</sequence>
<accession>A0A7W8A4S4</accession>
<dbReference type="PANTHER" id="PTHR43877:SF1">
    <property type="entry name" value="ACETYLTRANSFERASE"/>
    <property type="match status" value="1"/>
</dbReference>
<keyword evidence="5" id="KW-1185">Reference proteome</keyword>
<name>A0A7W8A4S4_9ACTN</name>
<dbReference type="SUPFAM" id="SSF55729">
    <property type="entry name" value="Acyl-CoA N-acyltransferases (Nat)"/>
    <property type="match status" value="2"/>
</dbReference>
<gene>
    <name evidence="4" type="ORF">HNR40_005062</name>
</gene>
<dbReference type="GO" id="GO:0016747">
    <property type="term" value="F:acyltransferase activity, transferring groups other than amino-acyl groups"/>
    <property type="evidence" value="ECO:0007669"/>
    <property type="project" value="InterPro"/>
</dbReference>
<evidence type="ECO:0000259" key="3">
    <source>
        <dbReference type="PROSITE" id="PS51186"/>
    </source>
</evidence>
<comment type="caution">
    <text evidence="4">The sequence shown here is derived from an EMBL/GenBank/DDBJ whole genome shotgun (WGS) entry which is preliminary data.</text>
</comment>
<dbReference type="RefSeq" id="WP_184965269.1">
    <property type="nucleotide sequence ID" value="NZ_JACHIN010000006.1"/>
</dbReference>
<dbReference type="EMBL" id="JACHIN010000006">
    <property type="protein sequence ID" value="MBB5079576.1"/>
    <property type="molecule type" value="Genomic_DNA"/>
</dbReference>
<feature type="domain" description="N-acetyltransferase" evidence="3">
    <location>
        <begin position="176"/>
        <end position="321"/>
    </location>
</feature>
<organism evidence="4 5">
    <name type="scientific">Nonomuraea endophytica</name>
    <dbReference type="NCBI Taxonomy" id="714136"/>
    <lineage>
        <taxon>Bacteria</taxon>
        <taxon>Bacillati</taxon>
        <taxon>Actinomycetota</taxon>
        <taxon>Actinomycetes</taxon>
        <taxon>Streptosporangiales</taxon>
        <taxon>Streptosporangiaceae</taxon>
        <taxon>Nonomuraea</taxon>
    </lineage>
</organism>
<proteinExistence type="predicted"/>
<dbReference type="Pfam" id="PF00583">
    <property type="entry name" value="Acetyltransf_1"/>
    <property type="match status" value="2"/>
</dbReference>
<evidence type="ECO:0000256" key="1">
    <source>
        <dbReference type="ARBA" id="ARBA00022679"/>
    </source>
</evidence>
<dbReference type="PROSITE" id="PS51186">
    <property type="entry name" value="GNAT"/>
    <property type="match status" value="2"/>
</dbReference>
<dbReference type="Proteomes" id="UP000568380">
    <property type="component" value="Unassembled WGS sequence"/>
</dbReference>
<reference evidence="4 5" key="1">
    <citation type="submission" date="2020-08" db="EMBL/GenBank/DDBJ databases">
        <title>Genomic Encyclopedia of Type Strains, Phase IV (KMG-IV): sequencing the most valuable type-strain genomes for metagenomic binning, comparative biology and taxonomic classification.</title>
        <authorList>
            <person name="Goeker M."/>
        </authorList>
    </citation>
    <scope>NUCLEOTIDE SEQUENCE [LARGE SCALE GENOMIC DNA]</scope>
    <source>
        <strain evidence="4 5">DSM 45385</strain>
    </source>
</reference>
<feature type="domain" description="N-acetyltransferase" evidence="3">
    <location>
        <begin position="8"/>
        <end position="162"/>
    </location>
</feature>
<dbReference type="InterPro" id="IPR000182">
    <property type="entry name" value="GNAT_dom"/>
</dbReference>
<dbReference type="InterPro" id="IPR016181">
    <property type="entry name" value="Acyl_CoA_acyltransferase"/>
</dbReference>
<dbReference type="PANTHER" id="PTHR43877">
    <property type="entry name" value="AMINOALKYLPHOSPHONATE N-ACETYLTRANSFERASE-RELATED-RELATED"/>
    <property type="match status" value="1"/>
</dbReference>
<keyword evidence="2" id="KW-0012">Acyltransferase</keyword>
<evidence type="ECO:0000313" key="4">
    <source>
        <dbReference type="EMBL" id="MBB5079576.1"/>
    </source>
</evidence>